<dbReference type="GO" id="GO:0004519">
    <property type="term" value="F:endonuclease activity"/>
    <property type="evidence" value="ECO:0007669"/>
    <property type="project" value="UniProtKB-UniRule"/>
</dbReference>
<keyword evidence="8 9" id="KW-0238">DNA-binding</keyword>
<dbReference type="InterPro" id="IPR045076">
    <property type="entry name" value="MutS"/>
</dbReference>
<comment type="function">
    <text evidence="9">Acts as a ribosome collision sensor, splitting the ribosome into its 2 subunits. Detects stalled/collided 70S ribosomes which it binds and splits by an ATP-hydrolysis driven conformational change. Acts upstream of the ribosome quality control system (RQC), a ribosome-associated complex that mediates the extraction of incompletely synthesized nascent chains from stalled ribosomes and their subsequent degradation. Probably generates substrates for RQC.</text>
</comment>
<organism evidence="12 13">
    <name type="scientific">Sporosarcina ureilytica</name>
    <dbReference type="NCBI Taxonomy" id="298596"/>
    <lineage>
        <taxon>Bacteria</taxon>
        <taxon>Bacillati</taxon>
        <taxon>Bacillota</taxon>
        <taxon>Bacilli</taxon>
        <taxon>Bacillales</taxon>
        <taxon>Caryophanaceae</taxon>
        <taxon>Sporosarcina</taxon>
    </lineage>
</organism>
<dbReference type="InterPro" id="IPR007696">
    <property type="entry name" value="DNA_mismatch_repair_MutS_core"/>
</dbReference>
<evidence type="ECO:0000256" key="6">
    <source>
        <dbReference type="ARBA" id="ARBA00022840"/>
    </source>
</evidence>
<name>A0A1D8JF07_9BACL</name>
<evidence type="ECO:0000256" key="5">
    <source>
        <dbReference type="ARBA" id="ARBA00022801"/>
    </source>
</evidence>
<dbReference type="SMART" id="SM00534">
    <property type="entry name" value="MUTSac"/>
    <property type="match status" value="1"/>
</dbReference>
<protein>
    <recommendedName>
        <fullName evidence="9">Endonuclease MutS2</fullName>
        <ecNumber evidence="9">3.1.-.-</ecNumber>
    </recommendedName>
    <alternativeName>
        <fullName evidence="9">Ribosome-associated protein quality control-upstream factor</fullName>
        <shortName evidence="9">RQC-upstream factor</shortName>
        <shortName evidence="9">RqcU</shortName>
        <ecNumber evidence="9">3.6.4.-</ecNumber>
    </alternativeName>
</protein>
<dbReference type="GO" id="GO:0006298">
    <property type="term" value="P:mismatch repair"/>
    <property type="evidence" value="ECO:0007669"/>
    <property type="project" value="InterPro"/>
</dbReference>
<dbReference type="InterPro" id="IPR036063">
    <property type="entry name" value="Smr_dom_sf"/>
</dbReference>
<evidence type="ECO:0000256" key="7">
    <source>
        <dbReference type="ARBA" id="ARBA00022884"/>
    </source>
</evidence>
<dbReference type="InterPro" id="IPR036187">
    <property type="entry name" value="DNA_mismatch_repair_MutS_sf"/>
</dbReference>
<keyword evidence="1 9" id="KW-0540">Nuclease</keyword>
<keyword evidence="2 9" id="KW-0699">rRNA-binding</keyword>
<dbReference type="Gene3D" id="3.40.50.300">
    <property type="entry name" value="P-loop containing nucleotide triphosphate hydrolases"/>
    <property type="match status" value="1"/>
</dbReference>
<dbReference type="SUPFAM" id="SSF160443">
    <property type="entry name" value="SMR domain-like"/>
    <property type="match status" value="1"/>
</dbReference>
<dbReference type="EMBL" id="CP017560">
    <property type="protein sequence ID" value="AOV07296.1"/>
    <property type="molecule type" value="Genomic_DNA"/>
</dbReference>
<evidence type="ECO:0000256" key="2">
    <source>
        <dbReference type="ARBA" id="ARBA00022730"/>
    </source>
</evidence>
<dbReference type="InterPro" id="IPR000432">
    <property type="entry name" value="DNA_mismatch_repair_MutS_C"/>
</dbReference>
<dbReference type="GO" id="GO:0045910">
    <property type="term" value="P:negative regulation of DNA recombination"/>
    <property type="evidence" value="ECO:0007669"/>
    <property type="project" value="InterPro"/>
</dbReference>
<keyword evidence="6 9" id="KW-0067">ATP-binding</keyword>
<dbReference type="RefSeq" id="WP_075527425.1">
    <property type="nucleotide sequence ID" value="NZ_CP017560.1"/>
</dbReference>
<evidence type="ECO:0000256" key="1">
    <source>
        <dbReference type="ARBA" id="ARBA00022722"/>
    </source>
</evidence>
<feature type="binding site" evidence="9">
    <location>
        <begin position="343"/>
        <end position="350"/>
    </location>
    <ligand>
        <name>ATP</name>
        <dbReference type="ChEBI" id="CHEBI:30616"/>
    </ligand>
</feature>
<evidence type="ECO:0000256" key="10">
    <source>
        <dbReference type="SAM" id="Coils"/>
    </source>
</evidence>
<dbReference type="Proteomes" id="UP000185746">
    <property type="component" value="Chromosome"/>
</dbReference>
<dbReference type="EC" id="3.6.4.-" evidence="9"/>
<dbReference type="GO" id="GO:0072344">
    <property type="term" value="P:rescue of stalled ribosome"/>
    <property type="evidence" value="ECO:0007669"/>
    <property type="project" value="UniProtKB-UniRule"/>
</dbReference>
<feature type="coiled-coil region" evidence="10">
    <location>
        <begin position="545"/>
        <end position="608"/>
    </location>
</feature>
<evidence type="ECO:0000256" key="8">
    <source>
        <dbReference type="ARBA" id="ARBA00023125"/>
    </source>
</evidence>
<dbReference type="FunFam" id="3.40.50.300:FF:000830">
    <property type="entry name" value="Endonuclease MutS2"/>
    <property type="match status" value="1"/>
</dbReference>
<dbReference type="KEGG" id="surl:BI350_06895"/>
<evidence type="ECO:0000259" key="11">
    <source>
        <dbReference type="PROSITE" id="PS50828"/>
    </source>
</evidence>
<keyword evidence="3 9" id="KW-0547">Nucleotide-binding</keyword>
<dbReference type="AlphaFoldDB" id="A0A1D8JF07"/>
<dbReference type="PIRSF" id="PIRSF005814">
    <property type="entry name" value="MutS_YshD"/>
    <property type="match status" value="1"/>
</dbReference>
<evidence type="ECO:0000256" key="3">
    <source>
        <dbReference type="ARBA" id="ARBA00022741"/>
    </source>
</evidence>
<dbReference type="EC" id="3.1.-.-" evidence="9"/>
<sequence>MKGSVQTLESRVLQTLEYNKIIEYVAEHSTFSAGQTLIEQLTPENNFEDVVRLLEETDEALAILRLRGNVPMGGMKDIRPHAKRAQMDGMLSSVELMEISSTIRASRILRQFIETIIEDEDVTIPHFIAKKEAFPILTDLEREINHSIDENGHVMDGASEQLRSIRQGLRTQESRVRERLESYTRGRNAAKMLSDAIVTIRNDRYVIPVKAEYRSHYGGVIHDMSSSGQTLFIEPDAVVQANNEIRNLKVKEQEEVERILIELSLSVQTVAHDLFVLVNLLAEVDAILAKAKYGTAHKYTKPTVNDKGYIRLSQATHPLIPVEEAVANDIEFGKDVTTIVITGPNTGGKTVTLKTVGLCTLMAQAGIPIPALDGSELAVFNAVYADIGDEQSIEQSLSTFSSRMVNIVDILQKYDEHSLLLFDELGSGTDPQEGAALAISILDEVHGKGARVLATTHYPELKAYGYNRPGMTNASVEFDIDTLSPTYRLLIGVPGRSNAFEISERLGLDKQIIDRAKSFTGTDRGEVESMIASLEDSRLRSEKDADETHAILLETERLKRELEEEWNQFNQQKEKLETKAKEKAKTIVEDAKREAEAVISDLRAMRLNAGANVKEHELIDARKRLDEATPAGNQPAPVQAKAAPRPLQVGDEVQVLQYGQKGTLLEKTSSEDWIVQIGILKMNIKESGLEYVKPKKEKQPVVTTSVRNRSGHVKLELDLRGERYEDAIQRTEKYIDDALLSNYHQVSIIHGKGTGALRQGVQQYLKNHSRVKGYRFGEASEGGHGVTVVELK</sequence>
<keyword evidence="5 9" id="KW-0378">Hydrolase</keyword>
<dbReference type="Pfam" id="PF20297">
    <property type="entry name" value="MSSS"/>
    <property type="match status" value="1"/>
</dbReference>
<feature type="domain" description="Smr" evidence="11">
    <location>
        <begin position="717"/>
        <end position="792"/>
    </location>
</feature>
<evidence type="ECO:0000256" key="4">
    <source>
        <dbReference type="ARBA" id="ARBA00022759"/>
    </source>
</evidence>
<dbReference type="NCBIfam" id="TIGR01069">
    <property type="entry name" value="mutS2"/>
    <property type="match status" value="1"/>
</dbReference>
<dbReference type="SMART" id="SM00533">
    <property type="entry name" value="MUTSd"/>
    <property type="match status" value="1"/>
</dbReference>
<dbReference type="InterPro" id="IPR046893">
    <property type="entry name" value="MSSS"/>
</dbReference>
<dbReference type="CDD" id="cd03280">
    <property type="entry name" value="ABC_MutS2"/>
    <property type="match status" value="1"/>
</dbReference>
<evidence type="ECO:0000256" key="9">
    <source>
        <dbReference type="HAMAP-Rule" id="MF_00092"/>
    </source>
</evidence>
<dbReference type="GO" id="GO:0140664">
    <property type="term" value="F:ATP-dependent DNA damage sensor activity"/>
    <property type="evidence" value="ECO:0007669"/>
    <property type="project" value="InterPro"/>
</dbReference>
<proteinExistence type="inferred from homology"/>
<dbReference type="Gene3D" id="3.30.1370.110">
    <property type="match status" value="1"/>
</dbReference>
<dbReference type="GO" id="GO:0019843">
    <property type="term" value="F:rRNA binding"/>
    <property type="evidence" value="ECO:0007669"/>
    <property type="project" value="UniProtKB-UniRule"/>
</dbReference>
<dbReference type="PANTHER" id="PTHR48466">
    <property type="entry name" value="OS10G0509000 PROTEIN-RELATED"/>
    <property type="match status" value="1"/>
</dbReference>
<dbReference type="InterPro" id="IPR005747">
    <property type="entry name" value="MutS2"/>
</dbReference>
<dbReference type="GO" id="GO:0030983">
    <property type="term" value="F:mismatched DNA binding"/>
    <property type="evidence" value="ECO:0007669"/>
    <property type="project" value="InterPro"/>
</dbReference>
<dbReference type="HAMAP" id="MF_00092">
    <property type="entry name" value="MutS2"/>
    <property type="match status" value="1"/>
</dbReference>
<keyword evidence="4 9" id="KW-0255">Endonuclease</keyword>
<comment type="function">
    <text evidence="9">Endonuclease that is involved in the suppression of homologous recombination and thus may have a key role in the control of bacterial genetic diversity.</text>
</comment>
<evidence type="ECO:0000313" key="13">
    <source>
        <dbReference type="Proteomes" id="UP000185746"/>
    </source>
</evidence>
<keyword evidence="13" id="KW-1185">Reference proteome</keyword>
<dbReference type="InterPro" id="IPR002625">
    <property type="entry name" value="Smr_dom"/>
</dbReference>
<keyword evidence="10" id="KW-0175">Coiled coil</keyword>
<comment type="similarity">
    <text evidence="9">Belongs to the DNA mismatch repair MutS family. MutS2 subfamily.</text>
</comment>
<comment type="subunit">
    <text evidence="9">Homodimer. Binds to stalled ribosomes, contacting rRNA.</text>
</comment>
<dbReference type="SUPFAM" id="SSF52540">
    <property type="entry name" value="P-loop containing nucleoside triphosphate hydrolases"/>
    <property type="match status" value="1"/>
</dbReference>
<dbReference type="GO" id="GO:0016887">
    <property type="term" value="F:ATP hydrolysis activity"/>
    <property type="evidence" value="ECO:0007669"/>
    <property type="project" value="InterPro"/>
</dbReference>
<dbReference type="GO" id="GO:0005524">
    <property type="term" value="F:ATP binding"/>
    <property type="evidence" value="ECO:0007669"/>
    <property type="project" value="UniProtKB-UniRule"/>
</dbReference>
<dbReference type="PROSITE" id="PS50828">
    <property type="entry name" value="SMR"/>
    <property type="match status" value="1"/>
</dbReference>
<dbReference type="Pfam" id="PF00488">
    <property type="entry name" value="MutS_V"/>
    <property type="match status" value="1"/>
</dbReference>
<gene>
    <name evidence="9" type="primary">mutS2</name>
    <name evidence="9" type="synonym">rqcU</name>
    <name evidence="12" type="ORF">BI350_06895</name>
</gene>
<dbReference type="SMART" id="SM00463">
    <property type="entry name" value="SMR"/>
    <property type="match status" value="1"/>
</dbReference>
<accession>A0A1D8JF07</accession>
<dbReference type="GO" id="GO:0043023">
    <property type="term" value="F:ribosomal large subunit binding"/>
    <property type="evidence" value="ECO:0007669"/>
    <property type="project" value="UniProtKB-UniRule"/>
</dbReference>
<dbReference type="FunFam" id="3.30.1370.110:FF:000004">
    <property type="entry name" value="Endonuclease MutS2"/>
    <property type="match status" value="1"/>
</dbReference>
<reference evidence="12 13" key="1">
    <citation type="submission" date="2016-09" db="EMBL/GenBank/DDBJ databases">
        <title>Complete genome sequence of the Lysinibacillus sphaericus LMG 22257, a specie of Bacillus with ureolytic activity that can effectively biodeposit calcium carbonate.</title>
        <authorList>
            <person name="Yan W."/>
        </authorList>
    </citation>
    <scope>NUCLEOTIDE SEQUENCE [LARGE SCALE GENOMIC DNA]</scope>
    <source>
        <strain evidence="12 13">LMG 22257</strain>
    </source>
</reference>
<evidence type="ECO:0000313" key="12">
    <source>
        <dbReference type="EMBL" id="AOV07296.1"/>
    </source>
</evidence>
<dbReference type="PROSITE" id="PS00486">
    <property type="entry name" value="DNA_MISMATCH_REPAIR_2"/>
    <property type="match status" value="1"/>
</dbReference>
<dbReference type="SUPFAM" id="SSF48334">
    <property type="entry name" value="DNA repair protein MutS, domain III"/>
    <property type="match status" value="1"/>
</dbReference>
<dbReference type="Pfam" id="PF01713">
    <property type="entry name" value="Smr"/>
    <property type="match status" value="1"/>
</dbReference>
<dbReference type="PANTHER" id="PTHR48466:SF2">
    <property type="entry name" value="OS10G0509000 PROTEIN"/>
    <property type="match status" value="1"/>
</dbReference>
<dbReference type="InterPro" id="IPR027417">
    <property type="entry name" value="P-loop_NTPase"/>
</dbReference>
<keyword evidence="7 9" id="KW-0694">RNA-binding</keyword>